<sequence length="141" mass="16394">MKNKLMALLVIKPILIMALVIAFKPATHTEPTGQLNEEIQAMRGYFLEDQSLKIVLTHQRLQFLKDKIISSKHLATEVLKDKFIKMVKDFNSAITQFEKLEEYKSITWNANRKKFITLMKDVEKQQMTLNEDLGNIRTVSI</sequence>
<dbReference type="AlphaFoldDB" id="A0A1Y5F6E2"/>
<comment type="caution">
    <text evidence="1">The sequence shown here is derived from an EMBL/GenBank/DDBJ whole genome shotgun (WGS) entry which is preliminary data.</text>
</comment>
<dbReference type="EMBL" id="MAAO01000006">
    <property type="protein sequence ID" value="OUR96468.1"/>
    <property type="molecule type" value="Genomic_DNA"/>
</dbReference>
<reference evidence="2" key="1">
    <citation type="journal article" date="2017" name="Proc. Natl. Acad. Sci. U.S.A.">
        <title>Simulation of Deepwater Horizon oil plume reveals substrate specialization within a complex community of hydrocarbon-degraders.</title>
        <authorList>
            <person name="Hu P."/>
            <person name="Dubinsky E.A."/>
            <person name="Probst A.J."/>
            <person name="Wang J."/>
            <person name="Sieber C.M.K."/>
            <person name="Tom L.M."/>
            <person name="Gardinali P."/>
            <person name="Banfield J.F."/>
            <person name="Atlas R.M."/>
            <person name="Andersen G.L."/>
        </authorList>
    </citation>
    <scope>NUCLEOTIDE SEQUENCE [LARGE SCALE GENOMIC DNA]</scope>
</reference>
<protein>
    <submittedName>
        <fullName evidence="1">Uncharacterized protein</fullName>
    </submittedName>
</protein>
<evidence type="ECO:0000313" key="2">
    <source>
        <dbReference type="Proteomes" id="UP000196531"/>
    </source>
</evidence>
<accession>A0A1Y5F6E2</accession>
<gene>
    <name evidence="1" type="ORF">A9Q84_08955</name>
</gene>
<proteinExistence type="predicted"/>
<evidence type="ECO:0000313" key="1">
    <source>
        <dbReference type="EMBL" id="OUR96468.1"/>
    </source>
</evidence>
<organism evidence="1 2">
    <name type="scientific">Halobacteriovorax marinus</name>
    <dbReference type="NCBI Taxonomy" id="97084"/>
    <lineage>
        <taxon>Bacteria</taxon>
        <taxon>Pseudomonadati</taxon>
        <taxon>Bdellovibrionota</taxon>
        <taxon>Bacteriovoracia</taxon>
        <taxon>Bacteriovoracales</taxon>
        <taxon>Halobacteriovoraceae</taxon>
        <taxon>Halobacteriovorax</taxon>
    </lineage>
</organism>
<dbReference type="Proteomes" id="UP000196531">
    <property type="component" value="Unassembled WGS sequence"/>
</dbReference>
<name>A0A1Y5F6E2_9BACT</name>